<reference evidence="1" key="1">
    <citation type="submission" date="2022-11" db="UniProtKB">
        <authorList>
            <consortium name="EnsemblMetazoa"/>
        </authorList>
    </citation>
    <scope>IDENTIFICATION</scope>
</reference>
<dbReference type="OMA" id="LAHICRM"/>
<protein>
    <submittedName>
        <fullName evidence="1">Uncharacterized protein</fullName>
    </submittedName>
</protein>
<sequence>MNVIYLTFKNYGLTVAGDKTVSMSWNTPEETRNSKSLITVRGEDLGNVRTFKYLGHVLADDPNKLQHITQQISSAWAKWAEIKDVLTDKEVKMTTRVRMLEAMVRSRLVYAVQTERLRASERDKLDSLWMNFCRKLVKGRFSKKKNMDGEDTYVYKYNASEILKICRTSRASEFCLKQHVKYMAHITRMPNSSEQKQWLFTKAVHKYTQNQWIALGQDLGGLDEMHVRRMLFNWKELNAWLRRHESQWT</sequence>
<keyword evidence="2" id="KW-1185">Reference proteome</keyword>
<dbReference type="GeneID" id="119732791"/>
<dbReference type="PANTHER" id="PTHR47027:SF20">
    <property type="entry name" value="REVERSE TRANSCRIPTASE-LIKE PROTEIN WITH RNA-DIRECTED DNA POLYMERASE DOMAIN"/>
    <property type="match status" value="1"/>
</dbReference>
<dbReference type="EnsemblMetazoa" id="XM_038206395.1">
    <property type="protein sequence ID" value="XP_038062323.1"/>
    <property type="gene ID" value="LOC119732791"/>
</dbReference>
<dbReference type="AlphaFoldDB" id="A0A914AF36"/>
<dbReference type="OrthoDB" id="5973773at2759"/>
<proteinExistence type="predicted"/>
<dbReference type="PANTHER" id="PTHR47027">
    <property type="entry name" value="REVERSE TRANSCRIPTASE DOMAIN-CONTAINING PROTEIN"/>
    <property type="match status" value="1"/>
</dbReference>
<dbReference type="Proteomes" id="UP000887568">
    <property type="component" value="Unplaced"/>
</dbReference>
<accession>A0A914AF36</accession>
<organism evidence="1 2">
    <name type="scientific">Patiria miniata</name>
    <name type="common">Bat star</name>
    <name type="synonym">Asterina miniata</name>
    <dbReference type="NCBI Taxonomy" id="46514"/>
    <lineage>
        <taxon>Eukaryota</taxon>
        <taxon>Metazoa</taxon>
        <taxon>Echinodermata</taxon>
        <taxon>Eleutherozoa</taxon>
        <taxon>Asterozoa</taxon>
        <taxon>Asteroidea</taxon>
        <taxon>Valvatacea</taxon>
        <taxon>Valvatida</taxon>
        <taxon>Asterinidae</taxon>
        <taxon>Patiria</taxon>
    </lineage>
</organism>
<name>A0A914AF36_PATMI</name>
<evidence type="ECO:0000313" key="1">
    <source>
        <dbReference type="EnsemblMetazoa" id="XP_038062323.1"/>
    </source>
</evidence>
<evidence type="ECO:0000313" key="2">
    <source>
        <dbReference type="Proteomes" id="UP000887568"/>
    </source>
</evidence>
<dbReference type="RefSeq" id="XP_038062323.1">
    <property type="nucleotide sequence ID" value="XM_038206395.1"/>
</dbReference>